<dbReference type="UniPathway" id="UPA00344"/>
<dbReference type="Gene3D" id="2.40.340.10">
    <property type="entry name" value="MoeA, C-terminal, domain IV"/>
    <property type="match status" value="1"/>
</dbReference>
<dbReference type="EC" id="2.10.1.1" evidence="6"/>
<dbReference type="InterPro" id="IPR005110">
    <property type="entry name" value="MoeA_linker/N"/>
</dbReference>
<dbReference type="InterPro" id="IPR038987">
    <property type="entry name" value="MoeA-like"/>
</dbReference>
<dbReference type="InterPro" id="IPR036425">
    <property type="entry name" value="MoaB/Mog-like_dom_sf"/>
</dbReference>
<dbReference type="GO" id="GO:0005829">
    <property type="term" value="C:cytosol"/>
    <property type="evidence" value="ECO:0007669"/>
    <property type="project" value="TreeGrafter"/>
</dbReference>
<dbReference type="CDD" id="cd00887">
    <property type="entry name" value="MoeA"/>
    <property type="match status" value="1"/>
</dbReference>
<evidence type="ECO:0000256" key="4">
    <source>
        <dbReference type="ARBA" id="ARBA00023150"/>
    </source>
</evidence>
<dbReference type="Gene3D" id="2.170.190.11">
    <property type="entry name" value="Molybdopterin biosynthesis moea protein, domain 3"/>
    <property type="match status" value="1"/>
</dbReference>
<dbReference type="GO" id="GO:0046872">
    <property type="term" value="F:metal ion binding"/>
    <property type="evidence" value="ECO:0007669"/>
    <property type="project" value="UniProtKB-UniRule"/>
</dbReference>
<dbReference type="Proteomes" id="UP000439522">
    <property type="component" value="Unassembled WGS sequence"/>
</dbReference>
<dbReference type="SUPFAM" id="SSF53218">
    <property type="entry name" value="Molybdenum cofactor biosynthesis proteins"/>
    <property type="match status" value="1"/>
</dbReference>
<accession>A0A6I4TDP4</accession>
<dbReference type="InterPro" id="IPR036135">
    <property type="entry name" value="MoeA_linker/N_sf"/>
</dbReference>
<dbReference type="Gene3D" id="3.40.980.10">
    <property type="entry name" value="MoaB/Mog-like domain"/>
    <property type="match status" value="1"/>
</dbReference>
<evidence type="ECO:0000256" key="2">
    <source>
        <dbReference type="ARBA" id="ARBA00005046"/>
    </source>
</evidence>
<dbReference type="Gene3D" id="3.90.105.10">
    <property type="entry name" value="Molybdopterin biosynthesis moea protein, domain 2"/>
    <property type="match status" value="1"/>
</dbReference>
<sequence>MISLDEALARMLAVALPLDAESVATVDAFDRVLAAPVVAAIDAPRADSSAMDGYAVRRADLSVMPARLVVVGESYAGTAAPPALATGKAVRIFTGAPLPTGADHVVVQENCDRDGDVVTVREAGDGNVRLRAGDFDLGDVLLAAGTRLGAGALVVAAGADLAEVKVVRQPCVVILGTGDELVSPGSARERPGTIPESLSPALAGLVIAAGGKVTRREQLADDLSTLTAIAIRAIEEADLVIVTGGASVGARDFAKPMFGPALDFVFNKVAMKPGKPVWLGRVGGTLVLGLPGNPSSALVTARLFMTPLVAGLAGRDAAGSLVWQTAMLGAELPANGARETLLRARWDGDLLVPLISQDSSSQLMLASAAALIRRPANAPAIGAGAPADYMPF</sequence>
<keyword evidence="6" id="KW-0479">Metal-binding</keyword>
<dbReference type="SUPFAM" id="SSF63882">
    <property type="entry name" value="MoeA N-terminal region -like"/>
    <property type="match status" value="1"/>
</dbReference>
<reference evidence="8 9" key="1">
    <citation type="submission" date="2019-12" db="EMBL/GenBank/DDBJ databases">
        <title>Genomic-based taxomic classification of the family Erythrobacteraceae.</title>
        <authorList>
            <person name="Xu L."/>
        </authorList>
    </citation>
    <scope>NUCLEOTIDE SEQUENCE [LARGE SCALE GENOMIC DNA]</scope>
    <source>
        <strain evidence="8 9">100921-2</strain>
    </source>
</reference>
<dbReference type="InterPro" id="IPR001453">
    <property type="entry name" value="MoaB/Mog_dom"/>
</dbReference>
<organism evidence="8 9">
    <name type="scientific">Tsuneonella aeria</name>
    <dbReference type="NCBI Taxonomy" id="1837929"/>
    <lineage>
        <taxon>Bacteria</taxon>
        <taxon>Pseudomonadati</taxon>
        <taxon>Pseudomonadota</taxon>
        <taxon>Alphaproteobacteria</taxon>
        <taxon>Sphingomonadales</taxon>
        <taxon>Erythrobacteraceae</taxon>
        <taxon>Tsuneonella</taxon>
    </lineage>
</organism>
<comment type="cofactor">
    <cofactor evidence="6">
        <name>Mg(2+)</name>
        <dbReference type="ChEBI" id="CHEBI:18420"/>
    </cofactor>
</comment>
<evidence type="ECO:0000256" key="5">
    <source>
        <dbReference type="ARBA" id="ARBA00047317"/>
    </source>
</evidence>
<dbReference type="Pfam" id="PF03453">
    <property type="entry name" value="MoeA_N"/>
    <property type="match status" value="1"/>
</dbReference>
<dbReference type="PANTHER" id="PTHR10192">
    <property type="entry name" value="MOLYBDOPTERIN BIOSYNTHESIS PROTEIN"/>
    <property type="match status" value="1"/>
</dbReference>
<feature type="domain" description="MoaB/Mog" evidence="7">
    <location>
        <begin position="173"/>
        <end position="311"/>
    </location>
</feature>
<comment type="function">
    <text evidence="1 6">Catalyzes the insertion of molybdate into adenylated molybdopterin with the concomitant release of AMP.</text>
</comment>
<comment type="similarity">
    <text evidence="3 6">Belongs to the MoeA family.</text>
</comment>
<dbReference type="Pfam" id="PF03454">
    <property type="entry name" value="MoeA_C"/>
    <property type="match status" value="1"/>
</dbReference>
<keyword evidence="6" id="KW-0460">Magnesium</keyword>
<dbReference type="SMART" id="SM00852">
    <property type="entry name" value="MoCF_biosynth"/>
    <property type="match status" value="1"/>
</dbReference>
<comment type="catalytic activity">
    <reaction evidence="5">
        <text>adenylyl-molybdopterin + molybdate = Mo-molybdopterin + AMP + H(+)</text>
        <dbReference type="Rhea" id="RHEA:35047"/>
        <dbReference type="ChEBI" id="CHEBI:15378"/>
        <dbReference type="ChEBI" id="CHEBI:36264"/>
        <dbReference type="ChEBI" id="CHEBI:62727"/>
        <dbReference type="ChEBI" id="CHEBI:71302"/>
        <dbReference type="ChEBI" id="CHEBI:456215"/>
        <dbReference type="EC" id="2.10.1.1"/>
    </reaction>
</comment>
<proteinExistence type="inferred from homology"/>
<dbReference type="SUPFAM" id="SSF63867">
    <property type="entry name" value="MoeA C-terminal domain-like"/>
    <property type="match status" value="1"/>
</dbReference>
<dbReference type="InterPro" id="IPR005111">
    <property type="entry name" value="MoeA_C_domain_IV"/>
</dbReference>
<evidence type="ECO:0000256" key="1">
    <source>
        <dbReference type="ARBA" id="ARBA00002901"/>
    </source>
</evidence>
<keyword evidence="6 8" id="KW-0808">Transferase</keyword>
<evidence type="ECO:0000313" key="8">
    <source>
        <dbReference type="EMBL" id="MXO74767.1"/>
    </source>
</evidence>
<dbReference type="GO" id="GO:0061599">
    <property type="term" value="F:molybdopterin molybdotransferase activity"/>
    <property type="evidence" value="ECO:0007669"/>
    <property type="project" value="UniProtKB-UniRule"/>
</dbReference>
<dbReference type="PANTHER" id="PTHR10192:SF5">
    <property type="entry name" value="GEPHYRIN"/>
    <property type="match status" value="1"/>
</dbReference>
<dbReference type="GO" id="GO:0006777">
    <property type="term" value="P:Mo-molybdopterin cofactor biosynthetic process"/>
    <property type="evidence" value="ECO:0007669"/>
    <property type="project" value="UniProtKB-UniRule"/>
</dbReference>
<dbReference type="AlphaFoldDB" id="A0A6I4TDP4"/>
<evidence type="ECO:0000256" key="3">
    <source>
        <dbReference type="ARBA" id="ARBA00010763"/>
    </source>
</evidence>
<dbReference type="OrthoDB" id="9804758at2"/>
<keyword evidence="9" id="KW-1185">Reference proteome</keyword>
<comment type="caution">
    <text evidence="8">The sequence shown here is derived from an EMBL/GenBank/DDBJ whole genome shotgun (WGS) entry which is preliminary data.</text>
</comment>
<evidence type="ECO:0000256" key="6">
    <source>
        <dbReference type="RuleBase" id="RU365090"/>
    </source>
</evidence>
<evidence type="ECO:0000259" key="7">
    <source>
        <dbReference type="SMART" id="SM00852"/>
    </source>
</evidence>
<name>A0A6I4TDP4_9SPHN</name>
<comment type="pathway">
    <text evidence="2 6">Cofactor biosynthesis; molybdopterin biosynthesis.</text>
</comment>
<dbReference type="EMBL" id="WTZA01000001">
    <property type="protein sequence ID" value="MXO74767.1"/>
    <property type="molecule type" value="Genomic_DNA"/>
</dbReference>
<gene>
    <name evidence="8" type="ORF">GRI40_05970</name>
</gene>
<evidence type="ECO:0000313" key="9">
    <source>
        <dbReference type="Proteomes" id="UP000439522"/>
    </source>
</evidence>
<dbReference type="InterPro" id="IPR036688">
    <property type="entry name" value="MoeA_C_domain_IV_sf"/>
</dbReference>
<dbReference type="Pfam" id="PF00994">
    <property type="entry name" value="MoCF_biosynth"/>
    <property type="match status" value="1"/>
</dbReference>
<protein>
    <recommendedName>
        <fullName evidence="6">Molybdopterin molybdenumtransferase</fullName>
        <ecNumber evidence="6">2.10.1.1</ecNumber>
    </recommendedName>
</protein>
<keyword evidence="4 6" id="KW-0501">Molybdenum cofactor biosynthesis</keyword>
<keyword evidence="6" id="KW-0500">Molybdenum</keyword>